<keyword evidence="1" id="KW-1133">Transmembrane helix</keyword>
<dbReference type="Proteomes" id="UP000183952">
    <property type="component" value="Unassembled WGS sequence"/>
</dbReference>
<proteinExistence type="predicted"/>
<evidence type="ECO:0000313" key="2">
    <source>
        <dbReference type="EMBL" id="SHJ94123.1"/>
    </source>
</evidence>
<dbReference type="NCBIfam" id="NF041287">
    <property type="entry name" value="lipo_GerS_rel"/>
    <property type="match status" value="1"/>
</dbReference>
<dbReference type="RefSeq" id="WP_072903379.1">
    <property type="nucleotide sequence ID" value="NZ_FRAD01000010.1"/>
</dbReference>
<evidence type="ECO:0000256" key="1">
    <source>
        <dbReference type="SAM" id="Phobius"/>
    </source>
</evidence>
<dbReference type="EMBL" id="FRAD01000010">
    <property type="protein sequence ID" value="SHJ94123.1"/>
    <property type="molecule type" value="Genomic_DNA"/>
</dbReference>
<organism evidence="2 3">
    <name type="scientific">Hathewaya proteolytica DSM 3090</name>
    <dbReference type="NCBI Taxonomy" id="1121331"/>
    <lineage>
        <taxon>Bacteria</taxon>
        <taxon>Bacillati</taxon>
        <taxon>Bacillota</taxon>
        <taxon>Clostridia</taxon>
        <taxon>Eubacteriales</taxon>
        <taxon>Clostridiaceae</taxon>
        <taxon>Hathewaya</taxon>
    </lineage>
</organism>
<evidence type="ECO:0000313" key="3">
    <source>
        <dbReference type="Proteomes" id="UP000183952"/>
    </source>
</evidence>
<dbReference type="STRING" id="1121331.SAMN02745248_01366"/>
<sequence length="209" mass="24722">MENKKKTFKIMNFKFILILFCVLVCIIFAIIYIKNLYKDDYSSQAIEEIKSIASYKASVDIVVKNSKQEIVCSGKEIYDTNRGGKLLLEKNTYFFNGNSLSVKDANGMEYTSEEKADVYRFCFLQEYMKYFYLEGEMHAEPLEYRGRKCDMISFELAGNNKNIHWASIYYDLDRSVPLEIKVYNEDNKEVMYIMFKEFMKNIDINDEEL</sequence>
<name>A0A1M6NEP4_9CLOT</name>
<dbReference type="OrthoDB" id="2047841at2"/>
<reference evidence="2 3" key="1">
    <citation type="submission" date="2016-11" db="EMBL/GenBank/DDBJ databases">
        <authorList>
            <person name="Jaros S."/>
            <person name="Januszkiewicz K."/>
            <person name="Wedrychowicz H."/>
        </authorList>
    </citation>
    <scope>NUCLEOTIDE SEQUENCE [LARGE SCALE GENOMIC DNA]</scope>
    <source>
        <strain evidence="2 3">DSM 3090</strain>
    </source>
</reference>
<keyword evidence="3" id="KW-1185">Reference proteome</keyword>
<keyword evidence="2" id="KW-0449">Lipoprotein</keyword>
<gene>
    <name evidence="2" type="ORF">SAMN02745248_01366</name>
</gene>
<accession>A0A1M6NEP4</accession>
<keyword evidence="1" id="KW-0812">Transmembrane</keyword>
<protein>
    <submittedName>
        <fullName evidence="2">Outer membrane lipoprotein-sorting protein</fullName>
    </submittedName>
</protein>
<dbReference type="AlphaFoldDB" id="A0A1M6NEP4"/>
<feature type="transmembrane region" description="Helical" evidence="1">
    <location>
        <begin position="12"/>
        <end position="33"/>
    </location>
</feature>
<keyword evidence="1" id="KW-0472">Membrane</keyword>